<gene>
    <name evidence="1" type="ORF">JCM21142_83193</name>
</gene>
<dbReference type="eggNOG" id="COG0502">
    <property type="taxonomic scope" value="Bacteria"/>
</dbReference>
<evidence type="ECO:0000313" key="1">
    <source>
        <dbReference type="EMBL" id="GAF04485.1"/>
    </source>
</evidence>
<dbReference type="Proteomes" id="UP000019402">
    <property type="component" value="Unassembled WGS sequence"/>
</dbReference>
<name>W7Y0N6_9BACT</name>
<keyword evidence="2" id="KW-1185">Reference proteome</keyword>
<dbReference type="InterPro" id="IPR058240">
    <property type="entry name" value="rSAM_sf"/>
</dbReference>
<dbReference type="EMBL" id="BAMD01000046">
    <property type="protein sequence ID" value="GAF04485.1"/>
    <property type="molecule type" value="Genomic_DNA"/>
</dbReference>
<reference evidence="1 2" key="1">
    <citation type="journal article" date="2014" name="Genome Announc.">
        <title>Draft Genome Sequence of Cytophaga fermentans JCM 21142T, a Facultative Anaerobe Isolated from Marine Mud.</title>
        <authorList>
            <person name="Starns D."/>
            <person name="Oshima K."/>
            <person name="Suda W."/>
            <person name="Iino T."/>
            <person name="Yuki M."/>
            <person name="Inoue J."/>
            <person name="Kitamura K."/>
            <person name="Iida T."/>
            <person name="Darby A."/>
            <person name="Hattori M."/>
            <person name="Ohkuma M."/>
        </authorList>
    </citation>
    <scope>NUCLEOTIDE SEQUENCE [LARGE SCALE GENOMIC DNA]</scope>
    <source>
        <strain evidence="1 2">JCM 21142</strain>
    </source>
</reference>
<protein>
    <submittedName>
        <fullName evidence="1">2-iminoacetate synthase</fullName>
    </submittedName>
</protein>
<dbReference type="InterPro" id="IPR034428">
    <property type="entry name" value="ThiH/NoCL/HydG-like"/>
</dbReference>
<dbReference type="PANTHER" id="PTHR43583">
    <property type="entry name" value="2-IMINOACETATE SYNTHASE"/>
    <property type="match status" value="1"/>
</dbReference>
<dbReference type="AlphaFoldDB" id="W7Y0N6"/>
<dbReference type="Gene3D" id="3.20.20.70">
    <property type="entry name" value="Aldolase class I"/>
    <property type="match status" value="1"/>
</dbReference>
<sequence>MKNFIDHDEIIEILEATRNPTQEQVKTIIQKSLNKQRLSLFDTALLVNANDPTLVAEIKDAAKTLKQNIYGKRIVLFAPLYIGNLCINNCTYCGFKARIQPKKEQLSLVMI</sequence>
<dbReference type="SUPFAM" id="SSF102114">
    <property type="entry name" value="Radical SAM enzymes"/>
    <property type="match status" value="1"/>
</dbReference>
<dbReference type="PANTHER" id="PTHR43583:SF2">
    <property type="entry name" value="THIAZOLE BIOSYNTHESIS PROTEIN"/>
    <property type="match status" value="1"/>
</dbReference>
<dbReference type="InterPro" id="IPR013785">
    <property type="entry name" value="Aldolase_TIM"/>
</dbReference>
<evidence type="ECO:0000313" key="2">
    <source>
        <dbReference type="Proteomes" id="UP000019402"/>
    </source>
</evidence>
<proteinExistence type="predicted"/>
<accession>W7Y0N6</accession>
<organism evidence="1 2">
    <name type="scientific">Saccharicrinis fermentans DSM 9555 = JCM 21142</name>
    <dbReference type="NCBI Taxonomy" id="869213"/>
    <lineage>
        <taxon>Bacteria</taxon>
        <taxon>Pseudomonadati</taxon>
        <taxon>Bacteroidota</taxon>
        <taxon>Bacteroidia</taxon>
        <taxon>Marinilabiliales</taxon>
        <taxon>Marinilabiliaceae</taxon>
        <taxon>Saccharicrinis</taxon>
    </lineage>
</organism>
<comment type="caution">
    <text evidence="1">The sequence shown here is derived from an EMBL/GenBank/DDBJ whole genome shotgun (WGS) entry which is preliminary data.</text>
</comment>